<dbReference type="Proteomes" id="UP001627154">
    <property type="component" value="Unassembled WGS sequence"/>
</dbReference>
<dbReference type="PANTHER" id="PTHR48041:SF32">
    <property type="entry name" value="PROTEIN WHITE-LIKE PROTEIN"/>
    <property type="match status" value="1"/>
</dbReference>
<protein>
    <recommendedName>
        <fullName evidence="10">ABC transporter domain-containing protein</fullName>
    </recommendedName>
</protein>
<feature type="transmembrane region" description="Helical" evidence="9">
    <location>
        <begin position="580"/>
        <end position="602"/>
    </location>
</feature>
<dbReference type="FunFam" id="3.40.50.300:FF:001077">
    <property type="entry name" value="Uncharacterized protein, isoform A"/>
    <property type="match status" value="1"/>
</dbReference>
<keyword evidence="6" id="KW-0067">ATP-binding</keyword>
<evidence type="ECO:0000256" key="5">
    <source>
        <dbReference type="ARBA" id="ARBA00022741"/>
    </source>
</evidence>
<dbReference type="PROSITE" id="PS50893">
    <property type="entry name" value="ABC_TRANSPORTER_2"/>
    <property type="match status" value="1"/>
</dbReference>
<feature type="transmembrane region" description="Helical" evidence="9">
    <location>
        <begin position="458"/>
        <end position="481"/>
    </location>
</feature>
<feature type="transmembrane region" description="Helical" evidence="9">
    <location>
        <begin position="382"/>
        <end position="404"/>
    </location>
</feature>
<dbReference type="InterPro" id="IPR013525">
    <property type="entry name" value="ABC2_TM"/>
</dbReference>
<sequence>MCQRAVLVNLPKSESLDIEFNDIGLTVTTGFRRTTKQILHGVSGCFKSGELTAIMGPSGAGKSSLLNILTGFERGGVTGVMKFRCKQGERDWAAYKKESCYIQQDDNLLPLFSVQEVMRMACDLKLGDNLNSKAKQIVIDDVLELLDLSKTKETRCDRLSGGQRKRLSIALELVDNPPVMFLDEPTTGLDSSATLQVVAILQSLARGGRTIVCTVHQPSATVYEMFDHVYLLAEGRCMYQGDAKNTVAYLRRLGLQCPVYHNPADYMIEVVSREYGDFNERLAGAATEAPLAWRAASPVKRLLYHSDSLVKFSSEEGKTTVLIRPPSELSRFWVLLERCFVQLFRDWTVTQLKLALHLFVGVLLGLLYVDSGSSGAKTVSNVCFMLVNAVYICYTSLMPAILKFPQEVPVLRKERFNNWYKLRTYYAAFLVSNIPVQTFMVVAYSITAYFMSSQPAEWWRFGMFLLVAVLIALTAEGFGLALGTTVNPVNGTFLGAIGTCAALVFAGFLVLFNHMPRFMYYFTYTSYLRYALEAMVNSVYGFDRPNLPCPVDGKDGDLGYCQFRIPKVIMKELAMSDENYWFNVAVLMVHFVGLRFIAYFTLKRRLSRL</sequence>
<dbReference type="Pfam" id="PF01061">
    <property type="entry name" value="ABC2_membrane"/>
    <property type="match status" value="1"/>
</dbReference>
<dbReference type="InterPro" id="IPR003439">
    <property type="entry name" value="ABC_transporter-like_ATP-bd"/>
</dbReference>
<dbReference type="Pfam" id="PF00005">
    <property type="entry name" value="ABC_tran"/>
    <property type="match status" value="1"/>
</dbReference>
<evidence type="ECO:0000313" key="11">
    <source>
        <dbReference type="EMBL" id="KAL3397784.1"/>
    </source>
</evidence>
<reference evidence="11 12" key="1">
    <citation type="journal article" date="2024" name="bioRxiv">
        <title>A reference genome for Trichogramma kaykai: A tiny desert-dwelling parasitoid wasp with competing sex-ratio distorters.</title>
        <authorList>
            <person name="Culotta J."/>
            <person name="Lindsey A.R."/>
        </authorList>
    </citation>
    <scope>NUCLEOTIDE SEQUENCE [LARGE SCALE GENOMIC DNA]</scope>
    <source>
        <strain evidence="11 12">KSX58</strain>
    </source>
</reference>
<keyword evidence="5" id="KW-0547">Nucleotide-binding</keyword>
<evidence type="ECO:0000256" key="7">
    <source>
        <dbReference type="ARBA" id="ARBA00022989"/>
    </source>
</evidence>
<feature type="domain" description="ABC transporter" evidence="10">
    <location>
        <begin position="18"/>
        <end position="259"/>
    </location>
</feature>
<dbReference type="InterPro" id="IPR017871">
    <property type="entry name" value="ABC_transporter-like_CS"/>
</dbReference>
<dbReference type="GO" id="GO:0005524">
    <property type="term" value="F:ATP binding"/>
    <property type="evidence" value="ECO:0007669"/>
    <property type="project" value="UniProtKB-KW"/>
</dbReference>
<keyword evidence="12" id="KW-1185">Reference proteome</keyword>
<proteinExistence type="inferred from homology"/>
<keyword evidence="4 9" id="KW-0812">Transmembrane</keyword>
<comment type="similarity">
    <text evidence="2">Belongs to the ABC transporter superfamily. ABCG family. Eye pigment precursor importer (TC 3.A.1.204) subfamily.</text>
</comment>
<feature type="transmembrane region" description="Helical" evidence="9">
    <location>
        <begin position="424"/>
        <end position="446"/>
    </location>
</feature>
<dbReference type="Gene3D" id="3.40.50.300">
    <property type="entry name" value="P-loop containing nucleotide triphosphate hydrolases"/>
    <property type="match status" value="1"/>
</dbReference>
<dbReference type="InterPro" id="IPR043926">
    <property type="entry name" value="ABCG_dom"/>
</dbReference>
<dbReference type="PANTHER" id="PTHR48041">
    <property type="entry name" value="ABC TRANSPORTER G FAMILY MEMBER 28"/>
    <property type="match status" value="1"/>
</dbReference>
<dbReference type="SMART" id="SM00382">
    <property type="entry name" value="AAA"/>
    <property type="match status" value="1"/>
</dbReference>
<evidence type="ECO:0000313" key="12">
    <source>
        <dbReference type="Proteomes" id="UP001627154"/>
    </source>
</evidence>
<keyword evidence="7 9" id="KW-1133">Transmembrane helix</keyword>
<evidence type="ECO:0000256" key="3">
    <source>
        <dbReference type="ARBA" id="ARBA00022448"/>
    </source>
</evidence>
<organism evidence="11 12">
    <name type="scientific">Trichogramma kaykai</name>
    <dbReference type="NCBI Taxonomy" id="54128"/>
    <lineage>
        <taxon>Eukaryota</taxon>
        <taxon>Metazoa</taxon>
        <taxon>Ecdysozoa</taxon>
        <taxon>Arthropoda</taxon>
        <taxon>Hexapoda</taxon>
        <taxon>Insecta</taxon>
        <taxon>Pterygota</taxon>
        <taxon>Neoptera</taxon>
        <taxon>Endopterygota</taxon>
        <taxon>Hymenoptera</taxon>
        <taxon>Apocrita</taxon>
        <taxon>Proctotrupomorpha</taxon>
        <taxon>Chalcidoidea</taxon>
        <taxon>Trichogrammatidae</taxon>
        <taxon>Trichogramma</taxon>
    </lineage>
</organism>
<dbReference type="GO" id="GO:0016020">
    <property type="term" value="C:membrane"/>
    <property type="evidence" value="ECO:0007669"/>
    <property type="project" value="UniProtKB-SubCell"/>
</dbReference>
<comment type="subcellular location">
    <subcellularLocation>
        <location evidence="1">Membrane</location>
        <topology evidence="1">Multi-pass membrane protein</topology>
    </subcellularLocation>
</comment>
<dbReference type="Pfam" id="PF19055">
    <property type="entry name" value="ABC2_membrane_7"/>
    <property type="match status" value="1"/>
</dbReference>
<dbReference type="InterPro" id="IPR050352">
    <property type="entry name" value="ABCG_transporters"/>
</dbReference>
<feature type="transmembrane region" description="Helical" evidence="9">
    <location>
        <begin position="493"/>
        <end position="512"/>
    </location>
</feature>
<keyword evidence="3" id="KW-0813">Transport</keyword>
<dbReference type="PROSITE" id="PS00211">
    <property type="entry name" value="ABC_TRANSPORTER_1"/>
    <property type="match status" value="1"/>
</dbReference>
<dbReference type="CDD" id="cd03213">
    <property type="entry name" value="ABCG_EPDR"/>
    <property type="match status" value="1"/>
</dbReference>
<comment type="caution">
    <text evidence="11">The sequence shown here is derived from an EMBL/GenBank/DDBJ whole genome shotgun (WGS) entry which is preliminary data.</text>
</comment>
<dbReference type="InterPro" id="IPR027417">
    <property type="entry name" value="P-loop_NTPase"/>
</dbReference>
<dbReference type="InterPro" id="IPR003593">
    <property type="entry name" value="AAA+_ATPase"/>
</dbReference>
<evidence type="ECO:0000256" key="9">
    <source>
        <dbReference type="SAM" id="Phobius"/>
    </source>
</evidence>
<evidence type="ECO:0000256" key="8">
    <source>
        <dbReference type="ARBA" id="ARBA00023136"/>
    </source>
</evidence>
<dbReference type="SUPFAM" id="SSF52540">
    <property type="entry name" value="P-loop containing nucleoside triphosphate hydrolases"/>
    <property type="match status" value="1"/>
</dbReference>
<dbReference type="AlphaFoldDB" id="A0ABD2WZ62"/>
<gene>
    <name evidence="11" type="ORF">TKK_008529</name>
</gene>
<feature type="transmembrane region" description="Helical" evidence="9">
    <location>
        <begin position="354"/>
        <end position="370"/>
    </location>
</feature>
<evidence type="ECO:0000256" key="6">
    <source>
        <dbReference type="ARBA" id="ARBA00022840"/>
    </source>
</evidence>
<evidence type="ECO:0000259" key="10">
    <source>
        <dbReference type="PROSITE" id="PS50893"/>
    </source>
</evidence>
<accession>A0ABD2WZ62</accession>
<dbReference type="EMBL" id="JBJJXI010000061">
    <property type="protein sequence ID" value="KAL3397784.1"/>
    <property type="molecule type" value="Genomic_DNA"/>
</dbReference>
<evidence type="ECO:0000256" key="1">
    <source>
        <dbReference type="ARBA" id="ARBA00004141"/>
    </source>
</evidence>
<evidence type="ECO:0000256" key="2">
    <source>
        <dbReference type="ARBA" id="ARBA00005814"/>
    </source>
</evidence>
<evidence type="ECO:0000256" key="4">
    <source>
        <dbReference type="ARBA" id="ARBA00022692"/>
    </source>
</evidence>
<keyword evidence="8 9" id="KW-0472">Membrane</keyword>
<name>A0ABD2WZ62_9HYME</name>